<dbReference type="Proteomes" id="UP000441333">
    <property type="component" value="Unassembled WGS sequence"/>
</dbReference>
<sequence>MSSGMMLILAYPDSVVRLPKEWYASLMRFVGMGTKNYIRAGHAALVLVEVKTGVLSYYDFGRYIVPEPYGRVRSQETDPELKLPFQAQIEAGAIENIDEILVYLATHPELTHGSGTMLASVCAAVDLKKAKSFITDLQNQTEVRYAAFIKKASNCARFVTDVLIASVTDKNIKKGLKKSKRFTPSTVGNVLLCTTENFIYEVSEDGSISEFKGSQKSENLRCFLDRLKNHQPHFEGSLQAKPVSGLSEKAQWLPGIGSGAWFELYKTEDKVVYRFRRVSPYGTVDCDAEFSVDNDSFCYDAEFQFMPFSNCKQFQIEQNGSVFSFISLYG</sequence>
<keyword evidence="4" id="KW-1185">Reference proteome</keyword>
<dbReference type="InterPro" id="IPR057382">
    <property type="entry name" value="TseH"/>
</dbReference>
<feature type="domain" description="DUF6695" evidence="1">
    <location>
        <begin position="250"/>
        <end position="326"/>
    </location>
</feature>
<dbReference type="InterPro" id="IPR046517">
    <property type="entry name" value="DUF6695"/>
</dbReference>
<organism evidence="3 4">
    <name type="scientific">Pseudotamlana haliotis</name>
    <dbReference type="NCBI Taxonomy" id="2614804"/>
    <lineage>
        <taxon>Bacteria</taxon>
        <taxon>Pseudomonadati</taxon>
        <taxon>Bacteroidota</taxon>
        <taxon>Flavobacteriia</taxon>
        <taxon>Flavobacteriales</taxon>
        <taxon>Flavobacteriaceae</taxon>
        <taxon>Pseudotamlana</taxon>
    </lineage>
</organism>
<evidence type="ECO:0000313" key="3">
    <source>
        <dbReference type="EMBL" id="KAB1069055.1"/>
    </source>
</evidence>
<dbReference type="Pfam" id="PF20405">
    <property type="entry name" value="DUF6695"/>
    <property type="match status" value="1"/>
</dbReference>
<protein>
    <submittedName>
        <fullName evidence="3">Uncharacterized protein</fullName>
    </submittedName>
</protein>
<feature type="domain" description="Type VI secretion system effector TseH-like" evidence="2">
    <location>
        <begin position="7"/>
        <end position="172"/>
    </location>
</feature>
<gene>
    <name evidence="3" type="ORF">F6U93_04685</name>
</gene>
<comment type="caution">
    <text evidence="3">The sequence shown here is derived from an EMBL/GenBank/DDBJ whole genome shotgun (WGS) entry which is preliminary data.</text>
</comment>
<dbReference type="RefSeq" id="WP_150937326.1">
    <property type="nucleotide sequence ID" value="NZ_WAAT01000028.1"/>
</dbReference>
<dbReference type="Pfam" id="PF25218">
    <property type="entry name" value="TseH"/>
    <property type="match status" value="1"/>
</dbReference>
<accession>A0A6N6MJM8</accession>
<dbReference type="EMBL" id="WAAT01000028">
    <property type="protein sequence ID" value="KAB1069055.1"/>
    <property type="molecule type" value="Genomic_DNA"/>
</dbReference>
<evidence type="ECO:0000259" key="1">
    <source>
        <dbReference type="Pfam" id="PF20405"/>
    </source>
</evidence>
<name>A0A6N6MJM8_9FLAO</name>
<dbReference type="AlphaFoldDB" id="A0A6N6MJM8"/>
<proteinExistence type="predicted"/>
<evidence type="ECO:0000313" key="4">
    <source>
        <dbReference type="Proteomes" id="UP000441333"/>
    </source>
</evidence>
<reference evidence="3 4" key="1">
    <citation type="submission" date="2019-09" db="EMBL/GenBank/DDBJ databases">
        <authorList>
            <person name="Cao W.R."/>
        </authorList>
    </citation>
    <scope>NUCLEOTIDE SEQUENCE [LARGE SCALE GENOMIC DNA]</scope>
    <source>
        <strain evidence="3 4">B1N29</strain>
    </source>
</reference>
<evidence type="ECO:0000259" key="2">
    <source>
        <dbReference type="Pfam" id="PF25218"/>
    </source>
</evidence>